<sequence>MVDNWNYEVESPEGFADASREKRSNSDDELEVHDASTSRPWSRASTPPPSYTNPILENQFRCGELFTFEAETRSLVREEIRQQPQKQQTAFFVTFFGCFCWLVFEITAIALSTEAAKDLDHYDLESDVKTVINVVTLLSVIDFVLVVLSPILYRYIQLLGFIALPALTCLEGLALGSFTIFVAVANLQNGSCDKYTRDGTECWSGLRLATASGAFKVLLL</sequence>
<organism evidence="1 2">
    <name type="scientific">Colletotrichum truncatum</name>
    <name type="common">Anthracnose fungus</name>
    <name type="synonym">Colletotrichum capsici</name>
    <dbReference type="NCBI Taxonomy" id="5467"/>
    <lineage>
        <taxon>Eukaryota</taxon>
        <taxon>Fungi</taxon>
        <taxon>Dikarya</taxon>
        <taxon>Ascomycota</taxon>
        <taxon>Pezizomycotina</taxon>
        <taxon>Sordariomycetes</taxon>
        <taxon>Hypocreomycetidae</taxon>
        <taxon>Glomerellales</taxon>
        <taxon>Glomerellaceae</taxon>
        <taxon>Colletotrichum</taxon>
        <taxon>Colletotrichum truncatum species complex</taxon>
    </lineage>
</organism>
<reference evidence="1 2" key="1">
    <citation type="journal article" date="2020" name="Phytopathology">
        <title>Genome Sequence Resources of Colletotrichum truncatum, C. plurivorum, C. musicola, and C. sojae: Four Species Pathogenic to Soybean (Glycine max).</title>
        <authorList>
            <person name="Rogerio F."/>
            <person name="Boufleur T.R."/>
            <person name="Ciampi-Guillardi M."/>
            <person name="Sukno S.A."/>
            <person name="Thon M.R."/>
            <person name="Massola Junior N.S."/>
            <person name="Baroncelli R."/>
        </authorList>
    </citation>
    <scope>NUCLEOTIDE SEQUENCE [LARGE SCALE GENOMIC DNA]</scope>
    <source>
        <strain evidence="1 2">CMES1059</strain>
    </source>
</reference>
<name>A0ACC3YUQ4_COLTU</name>
<comment type="caution">
    <text evidence="1">The sequence shown here is derived from an EMBL/GenBank/DDBJ whole genome shotgun (WGS) entry which is preliminary data.</text>
</comment>
<evidence type="ECO:0000313" key="1">
    <source>
        <dbReference type="EMBL" id="KAL0935653.1"/>
    </source>
</evidence>
<dbReference type="EMBL" id="VUJX02000006">
    <property type="protein sequence ID" value="KAL0935653.1"/>
    <property type="molecule type" value="Genomic_DNA"/>
</dbReference>
<proteinExistence type="predicted"/>
<protein>
    <submittedName>
        <fullName evidence="1">Uncharacterized protein</fullName>
    </submittedName>
</protein>
<accession>A0ACC3YUQ4</accession>
<evidence type="ECO:0000313" key="2">
    <source>
        <dbReference type="Proteomes" id="UP000805649"/>
    </source>
</evidence>
<dbReference type="Proteomes" id="UP000805649">
    <property type="component" value="Unassembled WGS sequence"/>
</dbReference>
<keyword evidence="2" id="KW-1185">Reference proteome</keyword>
<gene>
    <name evidence="1" type="ORF">CTRU02_210244</name>
</gene>